<gene>
    <name evidence="2" type="ORF">GCM10023231_27390</name>
</gene>
<feature type="domain" description="DUF4136" evidence="1">
    <location>
        <begin position="29"/>
        <end position="177"/>
    </location>
</feature>
<dbReference type="PROSITE" id="PS51257">
    <property type="entry name" value="PROKAR_LIPOPROTEIN"/>
    <property type="match status" value="1"/>
</dbReference>
<dbReference type="RefSeq" id="WP_345232363.1">
    <property type="nucleotide sequence ID" value="NZ_BAABIQ010000038.1"/>
</dbReference>
<keyword evidence="3" id="KW-1185">Reference proteome</keyword>
<dbReference type="InterPro" id="IPR025411">
    <property type="entry name" value="DUF4136"/>
</dbReference>
<comment type="caution">
    <text evidence="2">The sequence shown here is derived from an EMBL/GenBank/DDBJ whole genome shotgun (WGS) entry which is preliminary data.</text>
</comment>
<evidence type="ECO:0000313" key="2">
    <source>
        <dbReference type="EMBL" id="GAA4797382.1"/>
    </source>
</evidence>
<dbReference type="Proteomes" id="UP001501411">
    <property type="component" value="Unassembled WGS sequence"/>
</dbReference>
<protein>
    <submittedName>
        <fullName evidence="2">DUF4136 domain-containing protein</fullName>
    </submittedName>
</protein>
<dbReference type="Pfam" id="PF13590">
    <property type="entry name" value="DUF4136"/>
    <property type="match status" value="1"/>
</dbReference>
<name>A0ABP9BPU1_9SPHI</name>
<accession>A0ABP9BPU1</accession>
<proteinExistence type="predicted"/>
<reference evidence="3" key="1">
    <citation type="journal article" date="2019" name="Int. J. Syst. Evol. Microbiol.">
        <title>The Global Catalogue of Microorganisms (GCM) 10K type strain sequencing project: providing services to taxonomists for standard genome sequencing and annotation.</title>
        <authorList>
            <consortium name="The Broad Institute Genomics Platform"/>
            <consortium name="The Broad Institute Genome Sequencing Center for Infectious Disease"/>
            <person name="Wu L."/>
            <person name="Ma J."/>
        </authorList>
    </citation>
    <scope>NUCLEOTIDE SEQUENCE [LARGE SCALE GENOMIC DNA]</scope>
    <source>
        <strain evidence="3">JCM 18200</strain>
    </source>
</reference>
<evidence type="ECO:0000259" key="1">
    <source>
        <dbReference type="Pfam" id="PF13590"/>
    </source>
</evidence>
<dbReference type="EMBL" id="BAABIQ010000038">
    <property type="protein sequence ID" value="GAA4797382.1"/>
    <property type="molecule type" value="Genomic_DNA"/>
</dbReference>
<dbReference type="Gene3D" id="3.30.160.670">
    <property type="match status" value="1"/>
</dbReference>
<sequence length="182" mass="20426">MKSRGLLVALAVIIVTACSPYKYYTLKSNQGDFSAYKTYAWLPGLDSLSKSYYNNAIAEENIYRSADEALKARGLTRDESNPDLLFRYKAIVNNTSRTVYAPMYGGWGWGWGPYWGWGMGGAVGRERFRAGHIIIEAIDAKTKKIVWQGRGSGEVRSPERAVNDLPVVVQNIMKQYPVMAQK</sequence>
<organism evidence="2 3">
    <name type="scientific">Olivibacter ginsenosidimutans</name>
    <dbReference type="NCBI Taxonomy" id="1176537"/>
    <lineage>
        <taxon>Bacteria</taxon>
        <taxon>Pseudomonadati</taxon>
        <taxon>Bacteroidota</taxon>
        <taxon>Sphingobacteriia</taxon>
        <taxon>Sphingobacteriales</taxon>
        <taxon>Sphingobacteriaceae</taxon>
        <taxon>Olivibacter</taxon>
    </lineage>
</organism>
<evidence type="ECO:0000313" key="3">
    <source>
        <dbReference type="Proteomes" id="UP001501411"/>
    </source>
</evidence>